<dbReference type="Proteomes" id="UP001341840">
    <property type="component" value="Unassembled WGS sequence"/>
</dbReference>
<feature type="domain" description="Aminotransferase-like plant mobile" evidence="1">
    <location>
        <begin position="41"/>
        <end position="72"/>
    </location>
</feature>
<protein>
    <recommendedName>
        <fullName evidence="1">Aminotransferase-like plant mobile domain-containing protein</fullName>
    </recommendedName>
</protein>
<dbReference type="InterPro" id="IPR044824">
    <property type="entry name" value="MAIN-like"/>
</dbReference>
<dbReference type="PANTHER" id="PTHR46033">
    <property type="entry name" value="PROTEIN MAIN-LIKE 2"/>
    <property type="match status" value="1"/>
</dbReference>
<evidence type="ECO:0000313" key="2">
    <source>
        <dbReference type="EMBL" id="MED6151834.1"/>
    </source>
</evidence>
<reference evidence="2 3" key="1">
    <citation type="journal article" date="2023" name="Plants (Basel)">
        <title>Bridging the Gap: Combining Genomics and Transcriptomics Approaches to Understand Stylosanthes scabra, an Orphan Legume from the Brazilian Caatinga.</title>
        <authorList>
            <person name="Ferreira-Neto J.R.C."/>
            <person name="da Silva M.D."/>
            <person name="Binneck E."/>
            <person name="de Melo N.F."/>
            <person name="da Silva R.H."/>
            <person name="de Melo A.L.T.M."/>
            <person name="Pandolfi V."/>
            <person name="Bustamante F.O."/>
            <person name="Brasileiro-Vidal A.C."/>
            <person name="Benko-Iseppon A.M."/>
        </authorList>
    </citation>
    <scope>NUCLEOTIDE SEQUENCE [LARGE SCALE GENOMIC DNA]</scope>
    <source>
        <tissue evidence="2">Leaves</tissue>
    </source>
</reference>
<dbReference type="Pfam" id="PF10536">
    <property type="entry name" value="PMD"/>
    <property type="match status" value="1"/>
</dbReference>
<sequence length="318" mass="35112">EPRTLAPRGIVPTMPLPDCLVPYIHETEFGGPLQMRPFDYDMLLVSALVERWQPEMHSFHMPWGECTITLQLFNVCRMWPIISDCAQTVTRSAGACGTSGCGMGQTPGRWPRNVRADVPRLEGEELCWGEDDPAEAVSADDSGVRGSAGCAAAVCPMLHHDNDRGHLVPRQDQQHRVAAHSIVGLGRSVLDIPPPLHREQARQHGDERVSTPGIIMDIPEIPTILSTRQKRHGVPSCFMAEWTSADHSRHSRLTATGVPKRVRSVRVDPVHGTSMARHRARLGARGGRDPDMACDGADCSFHVRQVSSRRSSEEAVRR</sequence>
<name>A0ABU6TTN1_9FABA</name>
<evidence type="ECO:0000259" key="1">
    <source>
        <dbReference type="Pfam" id="PF10536"/>
    </source>
</evidence>
<proteinExistence type="predicted"/>
<dbReference type="PANTHER" id="PTHR46033:SF8">
    <property type="entry name" value="PROTEIN MAINTENANCE OF MERISTEMS-LIKE"/>
    <property type="match status" value="1"/>
</dbReference>
<gene>
    <name evidence="2" type="ORF">PIB30_086144</name>
</gene>
<organism evidence="2 3">
    <name type="scientific">Stylosanthes scabra</name>
    <dbReference type="NCBI Taxonomy" id="79078"/>
    <lineage>
        <taxon>Eukaryota</taxon>
        <taxon>Viridiplantae</taxon>
        <taxon>Streptophyta</taxon>
        <taxon>Embryophyta</taxon>
        <taxon>Tracheophyta</taxon>
        <taxon>Spermatophyta</taxon>
        <taxon>Magnoliopsida</taxon>
        <taxon>eudicotyledons</taxon>
        <taxon>Gunneridae</taxon>
        <taxon>Pentapetalae</taxon>
        <taxon>rosids</taxon>
        <taxon>fabids</taxon>
        <taxon>Fabales</taxon>
        <taxon>Fabaceae</taxon>
        <taxon>Papilionoideae</taxon>
        <taxon>50 kb inversion clade</taxon>
        <taxon>dalbergioids sensu lato</taxon>
        <taxon>Dalbergieae</taxon>
        <taxon>Pterocarpus clade</taxon>
        <taxon>Stylosanthes</taxon>
    </lineage>
</organism>
<accession>A0ABU6TTN1</accession>
<evidence type="ECO:0000313" key="3">
    <source>
        <dbReference type="Proteomes" id="UP001341840"/>
    </source>
</evidence>
<comment type="caution">
    <text evidence="2">The sequence shown here is derived from an EMBL/GenBank/DDBJ whole genome shotgun (WGS) entry which is preliminary data.</text>
</comment>
<dbReference type="InterPro" id="IPR019557">
    <property type="entry name" value="AminoTfrase-like_pln_mobile"/>
</dbReference>
<dbReference type="EMBL" id="JASCZI010092085">
    <property type="protein sequence ID" value="MED6151834.1"/>
    <property type="molecule type" value="Genomic_DNA"/>
</dbReference>
<keyword evidence="3" id="KW-1185">Reference proteome</keyword>
<feature type="non-terminal residue" evidence="2">
    <location>
        <position position="1"/>
    </location>
</feature>